<feature type="transmembrane region" description="Helical" evidence="6">
    <location>
        <begin position="337"/>
        <end position="356"/>
    </location>
</feature>
<evidence type="ECO:0000256" key="1">
    <source>
        <dbReference type="ARBA" id="ARBA00004141"/>
    </source>
</evidence>
<feature type="region of interest" description="Disordered" evidence="5">
    <location>
        <begin position="1"/>
        <end position="74"/>
    </location>
</feature>
<evidence type="ECO:0000256" key="2">
    <source>
        <dbReference type="ARBA" id="ARBA00022692"/>
    </source>
</evidence>
<name>A0A7S2SYZ2_9CHLO</name>
<organism evidence="8">
    <name type="scientific">Chloropicon primus</name>
    <dbReference type="NCBI Taxonomy" id="1764295"/>
    <lineage>
        <taxon>Eukaryota</taxon>
        <taxon>Viridiplantae</taxon>
        <taxon>Chlorophyta</taxon>
        <taxon>Chloropicophyceae</taxon>
        <taxon>Chloropicales</taxon>
        <taxon>Chloropicaceae</taxon>
        <taxon>Chloropicon</taxon>
    </lineage>
</organism>
<dbReference type="GO" id="GO:0090471">
    <property type="term" value="F:9,15,9'-tri-cis-zeta-carotene isomerase activity"/>
    <property type="evidence" value="ECO:0007669"/>
    <property type="project" value="TreeGrafter"/>
</dbReference>
<feature type="compositionally biased region" description="Low complexity" evidence="5">
    <location>
        <begin position="16"/>
        <end position="32"/>
    </location>
</feature>
<accession>A0A7S2SYZ2</accession>
<keyword evidence="3 6" id="KW-1133">Transmembrane helix</keyword>
<dbReference type="GO" id="GO:0009507">
    <property type="term" value="C:chloroplast"/>
    <property type="evidence" value="ECO:0007669"/>
    <property type="project" value="TreeGrafter"/>
</dbReference>
<feature type="transmembrane region" description="Helical" evidence="6">
    <location>
        <begin position="209"/>
        <end position="229"/>
    </location>
</feature>
<dbReference type="GO" id="GO:0016020">
    <property type="term" value="C:membrane"/>
    <property type="evidence" value="ECO:0007669"/>
    <property type="project" value="UniProtKB-SubCell"/>
</dbReference>
<feature type="transmembrane region" description="Helical" evidence="6">
    <location>
        <begin position="167"/>
        <end position="189"/>
    </location>
</feature>
<feature type="transmembrane region" description="Helical" evidence="6">
    <location>
        <begin position="136"/>
        <end position="155"/>
    </location>
</feature>
<evidence type="ECO:0000313" key="8">
    <source>
        <dbReference type="EMBL" id="CAD9713668.1"/>
    </source>
</evidence>
<gene>
    <name evidence="8" type="ORF">CPRI1469_LOCUS2520</name>
</gene>
<evidence type="ECO:0000256" key="4">
    <source>
        <dbReference type="ARBA" id="ARBA00023136"/>
    </source>
</evidence>
<dbReference type="InterPro" id="IPR009915">
    <property type="entry name" value="NnrU_dom"/>
</dbReference>
<dbReference type="PANTHER" id="PTHR35988:SF2">
    <property type="entry name" value="15-CIS-ZETA-CAROTENE ISOMERASE, CHLOROPLASTIC"/>
    <property type="match status" value="1"/>
</dbReference>
<evidence type="ECO:0000256" key="3">
    <source>
        <dbReference type="ARBA" id="ARBA00022989"/>
    </source>
</evidence>
<evidence type="ECO:0000256" key="6">
    <source>
        <dbReference type="SAM" id="Phobius"/>
    </source>
</evidence>
<proteinExistence type="predicted"/>
<comment type="subcellular location">
    <subcellularLocation>
        <location evidence="1">Membrane</location>
        <topology evidence="1">Multi-pass membrane protein</topology>
    </subcellularLocation>
</comment>
<evidence type="ECO:0000256" key="5">
    <source>
        <dbReference type="SAM" id="MobiDB-lite"/>
    </source>
</evidence>
<dbReference type="Gene3D" id="1.20.120.1630">
    <property type="match status" value="1"/>
</dbReference>
<dbReference type="AlphaFoldDB" id="A0A7S2SYZ2"/>
<feature type="transmembrane region" description="Helical" evidence="6">
    <location>
        <begin position="93"/>
        <end position="113"/>
    </location>
</feature>
<dbReference type="EMBL" id="HBHL01004008">
    <property type="protein sequence ID" value="CAD9713668.1"/>
    <property type="molecule type" value="Transcribed_RNA"/>
</dbReference>
<dbReference type="GO" id="GO:0016120">
    <property type="term" value="P:carotene biosynthetic process"/>
    <property type="evidence" value="ECO:0007669"/>
    <property type="project" value="TreeGrafter"/>
</dbReference>
<dbReference type="Pfam" id="PF07298">
    <property type="entry name" value="NnrU"/>
    <property type="match status" value="1"/>
</dbReference>
<keyword evidence="4 6" id="KW-0472">Membrane</keyword>
<dbReference type="PANTHER" id="PTHR35988">
    <property type="entry name" value="15-CIS-ZETA-CAROTENE ISOMERASE, CHLOROPLASTIC"/>
    <property type="match status" value="1"/>
</dbReference>
<reference evidence="8" key="1">
    <citation type="submission" date="2021-01" db="EMBL/GenBank/DDBJ databases">
        <authorList>
            <person name="Corre E."/>
            <person name="Pelletier E."/>
            <person name="Niang G."/>
            <person name="Scheremetjew M."/>
            <person name="Finn R."/>
            <person name="Kale V."/>
            <person name="Holt S."/>
            <person name="Cochrane G."/>
            <person name="Meng A."/>
            <person name="Brown T."/>
            <person name="Cohen L."/>
        </authorList>
    </citation>
    <scope>NUCLEOTIDE SEQUENCE</scope>
    <source>
        <strain evidence="8">CCMP1205</strain>
    </source>
</reference>
<feature type="domain" description="NnrU" evidence="7">
    <location>
        <begin position="137"/>
        <end position="356"/>
    </location>
</feature>
<evidence type="ECO:0000259" key="7">
    <source>
        <dbReference type="Pfam" id="PF07298"/>
    </source>
</evidence>
<keyword evidence="2 6" id="KW-0812">Transmembrane</keyword>
<sequence>MRVSRTTLRPRGVKQSARASASSSSSSSSSSPSAPPPLHRVERRKGLRLQATERAGDGVVDADGTRTRRGTSLEVSGGEESAMFEWSEESPRSWFAFFSLLAVVFAGLYVAWIDPDSGMGTPFVDAVESISSNHELVMMILLVIFGVAHSGLAALRPAGEKLVGERAYRVGFALVSLPLALTTVMYFINHRYSGIPLYDLRDVPGVHETVWLLSFASFFFLYPSTFNILEVAAVDVPKVHLWETGVIRITRHPQMVGQVLWSLAHCLWMGNSFAWVTSFGLCAYHLFGCWHGDRRLQSKFGEDFEELEKRTSVWPFVAILQGRQKLPPDYWREWMRVPYAAVTIFTLGAYVCHPLMQRFSYWLDW</sequence>
<protein>
    <recommendedName>
        <fullName evidence="7">NnrU domain-containing protein</fullName>
    </recommendedName>
</protein>